<sequence>MAQYKNNDATHVVTTIIFNDLEKAKTGFEMIKDLEAIKEIEMEQMVLAERNETDGFSFIDAIDFTQQDQSFKGSMIGMAVGVVGGPFGMLVGSVAGYLIGANRDEKNERDSFDLFNRTLNQINPDHYGVIIISEVNEDSEAINAIAAELGATVRRTGETFTDETV</sequence>
<feature type="transmembrane region" description="Helical" evidence="1">
    <location>
        <begin position="75"/>
        <end position="99"/>
    </location>
</feature>
<accession>A0ABX2VC62</accession>
<proteinExistence type="predicted"/>
<dbReference type="EMBL" id="LVVL01000001">
    <property type="protein sequence ID" value="OAN15830.1"/>
    <property type="molecule type" value="Genomic_DNA"/>
</dbReference>
<evidence type="ECO:0008006" key="4">
    <source>
        <dbReference type="Google" id="ProtNLM"/>
    </source>
</evidence>
<dbReference type="Proteomes" id="UP000078447">
    <property type="component" value="Unassembled WGS sequence"/>
</dbReference>
<evidence type="ECO:0000313" key="2">
    <source>
        <dbReference type="EMBL" id="OAN15830.1"/>
    </source>
</evidence>
<organism evidence="2 3">
    <name type="scientific">Exiguobacterium undae</name>
    <dbReference type="NCBI Taxonomy" id="169177"/>
    <lineage>
        <taxon>Bacteria</taxon>
        <taxon>Bacillati</taxon>
        <taxon>Bacillota</taxon>
        <taxon>Bacilli</taxon>
        <taxon>Bacillales</taxon>
        <taxon>Bacillales Family XII. Incertae Sedis</taxon>
        <taxon>Exiguobacterium</taxon>
    </lineage>
</organism>
<keyword evidence="1" id="KW-0812">Transmembrane</keyword>
<protein>
    <recommendedName>
        <fullName evidence="4">DUF1269 domain-containing protein</fullName>
    </recommendedName>
</protein>
<gene>
    <name evidence="2" type="ORF">A3783_07830</name>
</gene>
<evidence type="ECO:0000256" key="1">
    <source>
        <dbReference type="SAM" id="Phobius"/>
    </source>
</evidence>
<evidence type="ECO:0000313" key="3">
    <source>
        <dbReference type="Proteomes" id="UP000078447"/>
    </source>
</evidence>
<keyword evidence="1" id="KW-0472">Membrane</keyword>
<dbReference type="RefSeq" id="WP_028106612.1">
    <property type="nucleotide sequence ID" value="NZ_LVVL01000001.1"/>
</dbReference>
<reference evidence="2 3" key="1">
    <citation type="submission" date="2016-03" db="EMBL/GenBank/DDBJ databases">
        <authorList>
            <person name="Cho S.-Y."/>
            <person name="Lim S."/>
            <person name="Kim H."/>
            <person name="Soh E.H."/>
            <person name="Moon J.S."/>
        </authorList>
    </citation>
    <scope>NUCLEOTIDE SEQUENCE [LARGE SCALE GENOMIC DNA]</scope>
    <source>
        <strain evidence="2 3">KCTC 3810</strain>
    </source>
</reference>
<name>A0ABX2VC62_9BACL</name>
<keyword evidence="3" id="KW-1185">Reference proteome</keyword>
<comment type="caution">
    <text evidence="2">The sequence shown here is derived from an EMBL/GenBank/DDBJ whole genome shotgun (WGS) entry which is preliminary data.</text>
</comment>
<keyword evidence="1" id="KW-1133">Transmembrane helix</keyword>